<gene>
    <name evidence="2" type="ORF">QF035_000079</name>
</gene>
<evidence type="ECO:0000313" key="2">
    <source>
        <dbReference type="EMBL" id="MDQ1022497.1"/>
    </source>
</evidence>
<organism evidence="2 3">
    <name type="scientific">Streptomyces umbrinus</name>
    <dbReference type="NCBI Taxonomy" id="67370"/>
    <lineage>
        <taxon>Bacteria</taxon>
        <taxon>Bacillati</taxon>
        <taxon>Actinomycetota</taxon>
        <taxon>Actinomycetes</taxon>
        <taxon>Kitasatosporales</taxon>
        <taxon>Streptomycetaceae</taxon>
        <taxon>Streptomyces</taxon>
        <taxon>Streptomyces phaeochromogenes group</taxon>
    </lineage>
</organism>
<feature type="region of interest" description="Disordered" evidence="1">
    <location>
        <begin position="193"/>
        <end position="276"/>
    </location>
</feature>
<feature type="region of interest" description="Disordered" evidence="1">
    <location>
        <begin position="314"/>
        <end position="354"/>
    </location>
</feature>
<dbReference type="Proteomes" id="UP001230328">
    <property type="component" value="Unassembled WGS sequence"/>
</dbReference>
<accession>A0ABU0SGE1</accession>
<dbReference type="EMBL" id="JAUSZI010000001">
    <property type="protein sequence ID" value="MDQ1022497.1"/>
    <property type="molecule type" value="Genomic_DNA"/>
</dbReference>
<sequence length="578" mass="64258">MPDKGRRTRPWGGLRGPTPQANELAALLRDWLDRAGGMRIDDLWTALTADHFSNGRIPSRTTVADRLAGVALDNDFVEAVADVCSGDAQERASLLLEADALRARASAPHRAGSADPLPPRHDPAAGQVSEAAELVVVQRQSLALQDRLLRAAERATELERERNNAHQMVMVLLTMVDKLHRDIVTLTAKRDRLRDNPRHGGPLQRIRERLTRSEEQRRTAEFELQRARDERQKADRLAEEAAEQTRALTAELERLRQKVPHPGDASSTPDPAPVGYEDVDAEAEDIDQALAKAARHLDDGADRLDRLAEEIQQDNCQQDNPADNLLNTACAPDNETDSDTDNPPADDPVRDSDENTRNLADEVLQQLRSIHGDAGRFGRIVLEAEVELLTYIVQFLSAEHREIAQDFLVQAGKQRPLADIPALTAALRDAGLHSEAHQLLTTVAKTRPAHDVASVVETLRESAQEADAYQVLTAVGRERPPKDVPTAMDALTDEDAQWVLKAVERERTSHDIYLVTNDLHYRHRAAYHNTSALPFHGPEDGGVLPLPGPYSEDTLDLRLPYFSQQRDDHWFDISIGMV</sequence>
<name>A0ABU0SGE1_9ACTN</name>
<feature type="compositionally biased region" description="Polar residues" evidence="1">
    <location>
        <begin position="314"/>
        <end position="327"/>
    </location>
</feature>
<feature type="compositionally biased region" description="Basic and acidic residues" evidence="1">
    <location>
        <begin position="205"/>
        <end position="239"/>
    </location>
</feature>
<dbReference type="RefSeq" id="WP_307517364.1">
    <property type="nucleotide sequence ID" value="NZ_JAUSZI010000001.1"/>
</dbReference>
<proteinExistence type="predicted"/>
<keyword evidence="3" id="KW-1185">Reference proteome</keyword>
<protein>
    <submittedName>
        <fullName evidence="2">Phage shock protein A</fullName>
    </submittedName>
</protein>
<comment type="caution">
    <text evidence="2">The sequence shown here is derived from an EMBL/GenBank/DDBJ whole genome shotgun (WGS) entry which is preliminary data.</text>
</comment>
<evidence type="ECO:0000313" key="3">
    <source>
        <dbReference type="Proteomes" id="UP001230328"/>
    </source>
</evidence>
<reference evidence="2 3" key="1">
    <citation type="submission" date="2023-07" db="EMBL/GenBank/DDBJ databases">
        <title>Comparative genomics of wheat-associated soil bacteria to identify genetic determinants of phenazine resistance.</title>
        <authorList>
            <person name="Mouncey N."/>
        </authorList>
    </citation>
    <scope>NUCLEOTIDE SEQUENCE [LARGE SCALE GENOMIC DNA]</scope>
    <source>
        <strain evidence="2 3">V2I4</strain>
    </source>
</reference>
<evidence type="ECO:0000256" key="1">
    <source>
        <dbReference type="SAM" id="MobiDB-lite"/>
    </source>
</evidence>